<protein>
    <submittedName>
        <fullName evidence="3">Amidohydrolase family protein</fullName>
    </submittedName>
</protein>
<evidence type="ECO:0000256" key="1">
    <source>
        <dbReference type="ARBA" id="ARBA00023239"/>
    </source>
</evidence>
<feature type="domain" description="Amidohydrolase-related" evidence="2">
    <location>
        <begin position="9"/>
        <end position="352"/>
    </location>
</feature>
<organism evidence="3 4">
    <name type="scientific">Pseudonocardia acidicola</name>
    <dbReference type="NCBI Taxonomy" id="2724939"/>
    <lineage>
        <taxon>Bacteria</taxon>
        <taxon>Bacillati</taxon>
        <taxon>Actinomycetota</taxon>
        <taxon>Actinomycetes</taxon>
        <taxon>Pseudonocardiales</taxon>
        <taxon>Pseudonocardiaceae</taxon>
        <taxon>Pseudonocardia</taxon>
    </lineage>
</organism>
<keyword evidence="4" id="KW-1185">Reference proteome</keyword>
<accession>A0ABX1SHB9</accession>
<dbReference type="EMBL" id="JAAXLA010000042">
    <property type="protein sequence ID" value="NMH99781.1"/>
    <property type="molecule type" value="Genomic_DNA"/>
</dbReference>
<keyword evidence="1" id="KW-0456">Lyase</keyword>
<dbReference type="InterPro" id="IPR032466">
    <property type="entry name" value="Metal_Hydrolase"/>
</dbReference>
<dbReference type="RefSeq" id="WP_169383263.1">
    <property type="nucleotide sequence ID" value="NZ_JAAXLA010000042.1"/>
</dbReference>
<dbReference type="Pfam" id="PF04909">
    <property type="entry name" value="Amidohydro_2"/>
    <property type="match status" value="1"/>
</dbReference>
<dbReference type="SUPFAM" id="SSF51556">
    <property type="entry name" value="Metallo-dependent hydrolases"/>
    <property type="match status" value="1"/>
</dbReference>
<name>A0ABX1SHB9_9PSEU</name>
<dbReference type="PANTHER" id="PTHR21240:SF28">
    <property type="entry name" value="ISO-OROTATE DECARBOXYLASE (EUROFUNG)"/>
    <property type="match status" value="1"/>
</dbReference>
<evidence type="ECO:0000259" key="2">
    <source>
        <dbReference type="Pfam" id="PF04909"/>
    </source>
</evidence>
<reference evidence="3 4" key="1">
    <citation type="submission" date="2020-04" db="EMBL/GenBank/DDBJ databases">
        <authorList>
            <person name="Klaysubun C."/>
            <person name="Duangmal K."/>
            <person name="Lipun K."/>
        </authorList>
    </citation>
    <scope>NUCLEOTIDE SEQUENCE [LARGE SCALE GENOMIC DNA]</scope>
    <source>
        <strain evidence="3 4">K10HN5</strain>
    </source>
</reference>
<dbReference type="InterPro" id="IPR032465">
    <property type="entry name" value="ACMSD"/>
</dbReference>
<dbReference type="Proteomes" id="UP000820669">
    <property type="component" value="Unassembled WGS sequence"/>
</dbReference>
<dbReference type="Gene3D" id="3.20.20.140">
    <property type="entry name" value="Metal-dependent hydrolases"/>
    <property type="match status" value="1"/>
</dbReference>
<sequence>MNPAIGAIDCDVHNAVADIAELFPYLPERWRDYCVEHGVTSLAPASYPSKVALSATPESRAGGGPAASDPDVVAGQVLGTGTDVAILNCLYAVQSIRNEDWAAAMASAVNDWQAQRWLAADPRWRASIVLAPQNPQRAAAEIERLAGHPGFVQVLLLAGSQAPLGTRGYWPIYAAAAAAGLPVGIHPGATGANAPLPVGWPSTYLEEYAGSSLAVQSQLTSLVCEGVFAKFAELTVVLLESGVTWLPSLMWRLDKNWKGLRREIPWVTDPPSAVMRRHVRLSTQPFDGPDAPEQAQRFLPRFLAQIGSVDMLLFASDHPHWHHRDPEQALLRFLSADERRKVLRDNALAAYPKIQERAPA</sequence>
<comment type="caution">
    <text evidence="3">The sequence shown here is derived from an EMBL/GenBank/DDBJ whole genome shotgun (WGS) entry which is preliminary data.</text>
</comment>
<evidence type="ECO:0000313" key="3">
    <source>
        <dbReference type="EMBL" id="NMH99781.1"/>
    </source>
</evidence>
<dbReference type="PANTHER" id="PTHR21240">
    <property type="entry name" value="2-AMINO-3-CARBOXYLMUCONATE-6-SEMIALDEHYDE DECARBOXYLASE"/>
    <property type="match status" value="1"/>
</dbReference>
<gene>
    <name evidence="3" type="ORF">HF526_21035</name>
</gene>
<proteinExistence type="predicted"/>
<evidence type="ECO:0000313" key="4">
    <source>
        <dbReference type="Proteomes" id="UP000820669"/>
    </source>
</evidence>
<dbReference type="InterPro" id="IPR006680">
    <property type="entry name" value="Amidohydro-rel"/>
</dbReference>